<evidence type="ECO:0000313" key="2">
    <source>
        <dbReference type="Proteomes" id="UP000316916"/>
    </source>
</evidence>
<proteinExistence type="predicted"/>
<reference evidence="1 2" key="1">
    <citation type="submission" date="2017-05" db="EMBL/GenBank/DDBJ databases">
        <authorList>
            <person name="Varghese N."/>
            <person name="Submissions S."/>
        </authorList>
    </citation>
    <scope>NUCLEOTIDE SEQUENCE [LARGE SCALE GENOMIC DNA]</scope>
    <source>
        <strain evidence="1 2">DSM 29371</strain>
    </source>
</reference>
<name>A0A521DL20_9FLAO</name>
<dbReference type="Proteomes" id="UP000316916">
    <property type="component" value="Unassembled WGS sequence"/>
</dbReference>
<organism evidence="1 2">
    <name type="scientific">Chryseobacterium rhizoplanae</name>
    <dbReference type="NCBI Taxonomy" id="1609531"/>
    <lineage>
        <taxon>Bacteria</taxon>
        <taxon>Pseudomonadati</taxon>
        <taxon>Bacteroidota</taxon>
        <taxon>Flavobacteriia</taxon>
        <taxon>Flavobacteriales</taxon>
        <taxon>Weeksellaceae</taxon>
        <taxon>Chryseobacterium group</taxon>
        <taxon>Chryseobacterium</taxon>
    </lineage>
</organism>
<gene>
    <name evidence="1" type="ORF">SAMN06265171_105230</name>
</gene>
<protein>
    <submittedName>
        <fullName evidence="1">Uncharacterized protein</fullName>
    </submittedName>
</protein>
<dbReference type="RefSeq" id="WP_142718444.1">
    <property type="nucleotide sequence ID" value="NZ_FXTC01000005.1"/>
</dbReference>
<dbReference type="EMBL" id="FXTC01000005">
    <property type="protein sequence ID" value="SMO72424.1"/>
    <property type="molecule type" value="Genomic_DNA"/>
</dbReference>
<accession>A0A521DL20</accession>
<evidence type="ECO:0000313" key="1">
    <source>
        <dbReference type="EMBL" id="SMO72424.1"/>
    </source>
</evidence>
<keyword evidence="2" id="KW-1185">Reference proteome</keyword>
<dbReference type="AlphaFoldDB" id="A0A521DL20"/>
<sequence length="90" mass="10351">MKNNEFISETPFDNVTILDKHGNRNTFEAYKIIIELEGKEYSIENIPHPRKPTGITLSFISNEEQNSRSYFSIYPGASNLVHLSIDTTSW</sequence>